<protein>
    <recommendedName>
        <fullName evidence="1">Phasin domain-containing protein</fullName>
    </recommendedName>
</protein>
<evidence type="ECO:0000313" key="4">
    <source>
        <dbReference type="EMBL" id="RWR30872.1"/>
    </source>
</evidence>
<reference evidence="5 6" key="1">
    <citation type="submission" date="2019-01" db="EMBL/GenBank/DDBJ databases">
        <title>Sinorhodobacter populi sp. nov. isolated from the symptomatic bark tissue of Populus euramericana canker.</title>
        <authorList>
            <person name="Xu G."/>
        </authorList>
    </citation>
    <scope>NUCLEOTIDE SEQUENCE [LARGE SCALE GENOMIC DNA]</scope>
    <source>
        <strain evidence="4 5">07D10-4-3</strain>
        <strain evidence="3 7">D19-10-3-21</strain>
        <strain evidence="2 6">SK2B-1</strain>
    </source>
</reference>
<evidence type="ECO:0000313" key="5">
    <source>
        <dbReference type="Proteomes" id="UP000284451"/>
    </source>
</evidence>
<accession>A0A443K640</accession>
<organism evidence="2 6">
    <name type="scientific">Paenirhodobacter populi</name>
    <dbReference type="NCBI Taxonomy" id="2306993"/>
    <lineage>
        <taxon>Bacteria</taxon>
        <taxon>Pseudomonadati</taxon>
        <taxon>Pseudomonadota</taxon>
        <taxon>Alphaproteobacteria</taxon>
        <taxon>Rhodobacterales</taxon>
        <taxon>Rhodobacter group</taxon>
        <taxon>Paenirhodobacter</taxon>
    </lineage>
</organism>
<gene>
    <name evidence="4" type="ORF">D2T29_12025</name>
    <name evidence="2" type="ORF">D2T30_03660</name>
    <name evidence="3" type="ORF">D2T31_14500</name>
</gene>
<dbReference type="AlphaFoldDB" id="A0A443JSR6"/>
<dbReference type="EMBL" id="SAUY01000014">
    <property type="protein sequence ID" value="RWR30872.1"/>
    <property type="molecule type" value="Genomic_DNA"/>
</dbReference>
<accession>A0A443JSR6</accession>
<dbReference type="Proteomes" id="UP000284476">
    <property type="component" value="Unassembled WGS sequence"/>
</dbReference>
<evidence type="ECO:0000259" key="1">
    <source>
        <dbReference type="Pfam" id="PF09361"/>
    </source>
</evidence>
<dbReference type="Pfam" id="PF09361">
    <property type="entry name" value="Phasin_2"/>
    <property type="match status" value="1"/>
</dbReference>
<dbReference type="Proteomes" id="UP000284451">
    <property type="component" value="Unassembled WGS sequence"/>
</dbReference>
<reference evidence="5 6" key="2">
    <citation type="submission" date="2019-01" db="EMBL/GenBank/DDBJ databases">
        <authorList>
            <person name="Li Y."/>
        </authorList>
    </citation>
    <scope>NUCLEOTIDE SEQUENCE [LARGE SCALE GENOMIC DNA]</scope>
    <source>
        <strain evidence="4 5">07D10-4-3</strain>
        <strain evidence="3 7">D19-10-3-21</strain>
        <strain evidence="2 6">SK2B-1</strain>
    </source>
</reference>
<evidence type="ECO:0000313" key="3">
    <source>
        <dbReference type="EMBL" id="RWR28249.1"/>
    </source>
</evidence>
<evidence type="ECO:0000313" key="6">
    <source>
        <dbReference type="Proteomes" id="UP000284476"/>
    </source>
</evidence>
<dbReference type="InterPro" id="IPR018968">
    <property type="entry name" value="Phasin"/>
</dbReference>
<evidence type="ECO:0000313" key="7">
    <source>
        <dbReference type="Proteomes" id="UP000285295"/>
    </source>
</evidence>
<dbReference type="EMBL" id="SAUX01000016">
    <property type="protein sequence ID" value="RWR28249.1"/>
    <property type="molecule type" value="Genomic_DNA"/>
</dbReference>
<accession>A0A443KE30</accession>
<evidence type="ECO:0000313" key="2">
    <source>
        <dbReference type="EMBL" id="RWR23555.1"/>
    </source>
</evidence>
<comment type="caution">
    <text evidence="2">The sequence shown here is derived from an EMBL/GenBank/DDBJ whole genome shotgun (WGS) entry which is preliminary data.</text>
</comment>
<proteinExistence type="predicted"/>
<name>A0A443JSR6_9RHOB</name>
<dbReference type="EMBL" id="SAUZ01000003">
    <property type="protein sequence ID" value="RWR23555.1"/>
    <property type="molecule type" value="Genomic_DNA"/>
</dbReference>
<dbReference type="RefSeq" id="WP_128182675.1">
    <property type="nucleotide sequence ID" value="NZ_JBHRSO010000023.1"/>
</dbReference>
<sequence length="101" mass="11048">MNIASGSKTGKPFTEFGWMNQLSELATQPLHLQTAFWHETMTTAADVAQLQADWLQKLSAVTTPQQVAALNAEYAQNLFRKGIEESSRLTAALNPTGRKAA</sequence>
<feature type="domain" description="Phasin" evidence="1">
    <location>
        <begin position="28"/>
        <end position="97"/>
    </location>
</feature>
<dbReference type="Proteomes" id="UP000285295">
    <property type="component" value="Unassembled WGS sequence"/>
</dbReference>